<evidence type="ECO:0000313" key="2">
    <source>
        <dbReference type="EMBL" id="HBJ09736.1"/>
    </source>
</evidence>
<dbReference type="EMBL" id="DNWC01000157">
    <property type="protein sequence ID" value="HBJ09736.1"/>
    <property type="molecule type" value="Genomic_DNA"/>
</dbReference>
<feature type="signal peptide" evidence="1">
    <location>
        <begin position="1"/>
        <end position="18"/>
    </location>
</feature>
<dbReference type="AlphaFoldDB" id="A0A316RI49"/>
<keyword evidence="1" id="KW-0732">Signal</keyword>
<dbReference type="GeneID" id="92929658"/>
<protein>
    <submittedName>
        <fullName evidence="2">Uncharacterized protein</fullName>
    </submittedName>
</protein>
<dbReference type="Proteomes" id="UP000262954">
    <property type="component" value="Unassembled WGS sequence"/>
</dbReference>
<reference evidence="2 3" key="1">
    <citation type="journal article" date="2018" name="Nat. Biotechnol.">
        <title>A standardized bacterial taxonomy based on genome phylogeny substantially revises the tree of life.</title>
        <authorList>
            <person name="Parks D.H."/>
            <person name="Chuvochina M."/>
            <person name="Waite D.W."/>
            <person name="Rinke C."/>
            <person name="Skarshewski A."/>
            <person name="Chaumeil P.A."/>
            <person name="Hugenholtz P."/>
        </authorList>
    </citation>
    <scope>NUCLEOTIDE SEQUENCE [LARGE SCALE GENOMIC DNA]</scope>
    <source>
        <strain evidence="2">UBA11482</strain>
    </source>
</reference>
<gene>
    <name evidence="2" type="ORF">DDY73_12130</name>
</gene>
<evidence type="ECO:0000256" key="1">
    <source>
        <dbReference type="SAM" id="SignalP"/>
    </source>
</evidence>
<accession>A0A316RI49</accession>
<sequence>MKKLISVLLIFIPEILFAANKEWKSGYVVTTQNDTIKGYIAYRKSMEDQEKCLFKKDIRSPEFNYTPNELISYQYDDGLCFQSKNIKTAHLNGKYFVECLLEGIINLYCAQIDYSKEMNNRKSFGPIVTAFLAEIPKEDSWVEIICPADIFNDQLESKQNDKKLASLFINQIEKLKNDIPKSSYNQDKMIALFKKYHDLVCTDKDCVIYKEPHKRPSQFLTCFTSFGFQKRRTTDLLDPK</sequence>
<name>A0A316RI49_9BACT</name>
<evidence type="ECO:0000313" key="3">
    <source>
        <dbReference type="Proteomes" id="UP000262954"/>
    </source>
</evidence>
<comment type="caution">
    <text evidence="2">The sequence shown here is derived from an EMBL/GenBank/DDBJ whole genome shotgun (WGS) entry which is preliminary data.</text>
</comment>
<proteinExistence type="predicted"/>
<feature type="chain" id="PRO_5030062779" evidence="1">
    <location>
        <begin position="19"/>
        <end position="240"/>
    </location>
</feature>
<dbReference type="RefSeq" id="WP_009317718.1">
    <property type="nucleotide sequence ID" value="NZ_AP028032.1"/>
</dbReference>
<organism evidence="2 3">
    <name type="scientific">Coprobacter fastidiosus</name>
    <dbReference type="NCBI Taxonomy" id="1099853"/>
    <lineage>
        <taxon>Bacteria</taxon>
        <taxon>Pseudomonadati</taxon>
        <taxon>Bacteroidota</taxon>
        <taxon>Bacteroidia</taxon>
        <taxon>Bacteroidales</taxon>
        <taxon>Barnesiellaceae</taxon>
        <taxon>Coprobacter</taxon>
    </lineage>
</organism>